<dbReference type="SUPFAM" id="SSF53807">
    <property type="entry name" value="Helical backbone' metal receptor"/>
    <property type="match status" value="1"/>
</dbReference>
<dbReference type="AlphaFoldDB" id="A0AA96VG54"/>
<evidence type="ECO:0000259" key="1">
    <source>
        <dbReference type="Pfam" id="PF00148"/>
    </source>
</evidence>
<organism evidence="2 3">
    <name type="scientific">Methanolapillus millepedarum</name>
    <dbReference type="NCBI Taxonomy" id="3028296"/>
    <lineage>
        <taxon>Archaea</taxon>
        <taxon>Methanobacteriati</taxon>
        <taxon>Methanobacteriota</taxon>
        <taxon>Stenosarchaea group</taxon>
        <taxon>Methanomicrobia</taxon>
        <taxon>Methanosarcinales</taxon>
        <taxon>Methanosarcinaceae</taxon>
        <taxon>Methanolapillus</taxon>
    </lineage>
</organism>
<dbReference type="InterPro" id="IPR052673">
    <property type="entry name" value="Ni-siroh_cyclase_CfbD"/>
</dbReference>
<dbReference type="PANTHER" id="PTHR42846:SF1">
    <property type="entry name" value="NI-SIROHYDROCHLORIN A,C-DIAMIDE REDUCTIVE CYCLASE COMPLEX, COMPONENT CFBD"/>
    <property type="match status" value="1"/>
</dbReference>
<keyword evidence="3" id="KW-1185">Reference proteome</keyword>
<sequence>MSANNDLIVHPRPSSIVASLYTLRDLNVDVAILHGPPGCSFKHARLLEEDNLHVLTSAMDESDFVFGGREKLSATIDRAVELFSPKSIALVGTCTSMIIGEELKDSVGAVSDDIAVICVETHAGYANNTAGVMAVLEPAAGLGLISTEELTRQRFLLKEATNIELRNGAASRGYLEPSRGDLKYKVAEHLLELLKSGKKILGILNAKKETAYMFSDEILALYETAEILGVSKNIVLMANTDVDLGLPRVREHAKNIMAEFEKRNVPIHEIIGGLDEYAVTGDRVAKLIDEKYSDFDAALIAGVPHALLMEPFAGMELISITNGPRQVAPIKEMGHDYVIVEIDLHPKTLGISSIVPSEFGDTLRAICADQIKNNPQK</sequence>
<dbReference type="Proteomes" id="UP001303587">
    <property type="component" value="Chromosome"/>
</dbReference>
<dbReference type="InterPro" id="IPR000510">
    <property type="entry name" value="Nase/OxRdtase_comp1"/>
</dbReference>
<feature type="domain" description="Nitrogenase/oxidoreductase component 1" evidence="1">
    <location>
        <begin position="30"/>
        <end position="133"/>
    </location>
</feature>
<evidence type="ECO:0000313" key="3">
    <source>
        <dbReference type="Proteomes" id="UP001303587"/>
    </source>
</evidence>
<reference evidence="2 3" key="1">
    <citation type="submission" date="2023-07" db="EMBL/GenBank/DDBJ databases">
        <title>Closed genoem sequence of Methanosarcinaceae archaeon Ac7.</title>
        <authorList>
            <person name="Poehlein A."/>
            <person name="Protasov E."/>
            <person name="Platt K."/>
            <person name="Reeh H."/>
            <person name="Daniel R."/>
            <person name="Brune A."/>
        </authorList>
    </citation>
    <scope>NUCLEOTIDE SEQUENCE [LARGE SCALE GENOMIC DNA]</scope>
    <source>
        <strain evidence="2 3">Ac7</strain>
    </source>
</reference>
<dbReference type="Gene3D" id="3.40.50.1980">
    <property type="entry name" value="Nitrogenase molybdenum iron protein domain"/>
    <property type="match status" value="1"/>
</dbReference>
<dbReference type="Pfam" id="PF00148">
    <property type="entry name" value="Oxidored_nitro"/>
    <property type="match status" value="1"/>
</dbReference>
<evidence type="ECO:0000313" key="2">
    <source>
        <dbReference type="EMBL" id="WNY25967.1"/>
    </source>
</evidence>
<dbReference type="GeneID" id="89230635"/>
<dbReference type="InterPro" id="IPR017675">
    <property type="entry name" value="CfbD"/>
</dbReference>
<name>A0AA96VG54_9EURY</name>
<dbReference type="EMBL" id="CP131060">
    <property type="protein sequence ID" value="WNY25967.1"/>
    <property type="molecule type" value="Genomic_DNA"/>
</dbReference>
<accession>A0AA96VG54</accession>
<dbReference type="RefSeq" id="WP_338102307.1">
    <property type="nucleotide sequence ID" value="NZ_CP131060.1"/>
</dbReference>
<dbReference type="NCBIfam" id="TIGR03282">
    <property type="entry name" value="methan_mark_13"/>
    <property type="match status" value="1"/>
</dbReference>
<proteinExistence type="predicted"/>
<dbReference type="GO" id="GO:0016491">
    <property type="term" value="F:oxidoreductase activity"/>
    <property type="evidence" value="ECO:0007669"/>
    <property type="project" value="InterPro"/>
</dbReference>
<protein>
    <recommendedName>
        <fullName evidence="1">Nitrogenase/oxidoreductase component 1 domain-containing protein</fullName>
    </recommendedName>
</protein>
<dbReference type="PANTHER" id="PTHR42846">
    <property type="entry name" value="NI-SIROHYDROCHLORIN A,C-DIAMIDE REDUCTIVE CYCLASE COMPLEX, COMPONENT CFBD"/>
    <property type="match status" value="1"/>
</dbReference>
<gene>
    <name evidence="2" type="ORF">MsAc7_15390</name>
</gene>